<evidence type="ECO:0000256" key="3">
    <source>
        <dbReference type="ARBA" id="ARBA00023054"/>
    </source>
</evidence>
<evidence type="ECO:0000259" key="7">
    <source>
        <dbReference type="Pfam" id="PF07195"/>
    </source>
</evidence>
<comment type="subunit">
    <text evidence="2 5">Homopentamer.</text>
</comment>
<name>A0A0K6IIF5_9GAMM</name>
<dbReference type="PANTHER" id="PTHR30288">
    <property type="entry name" value="FLAGELLAR CAP/ASSEMBLY PROTEIN FLID"/>
    <property type="match status" value="1"/>
</dbReference>
<keyword evidence="4 5" id="KW-0975">Bacterial flagellum</keyword>
<dbReference type="GO" id="GO:0009421">
    <property type="term" value="C:bacterial-type flagellum filament cap"/>
    <property type="evidence" value="ECO:0007669"/>
    <property type="project" value="InterPro"/>
</dbReference>
<organism evidence="8 9">
    <name type="scientific">Marinomonas fungiae</name>
    <dbReference type="NCBI Taxonomy" id="1137284"/>
    <lineage>
        <taxon>Bacteria</taxon>
        <taxon>Pseudomonadati</taxon>
        <taxon>Pseudomonadota</taxon>
        <taxon>Gammaproteobacteria</taxon>
        <taxon>Oceanospirillales</taxon>
        <taxon>Oceanospirillaceae</taxon>
        <taxon>Marinomonas</taxon>
    </lineage>
</organism>
<keyword evidence="5" id="KW-0964">Secreted</keyword>
<dbReference type="GO" id="GO:0071973">
    <property type="term" value="P:bacterial-type flagellum-dependent cell motility"/>
    <property type="evidence" value="ECO:0007669"/>
    <property type="project" value="TreeGrafter"/>
</dbReference>
<dbReference type="STRING" id="1137284.GCA_001418205_00732"/>
<feature type="domain" description="Flagellar hook-associated protein 2 C-terminal" evidence="7">
    <location>
        <begin position="228"/>
        <end position="464"/>
    </location>
</feature>
<dbReference type="InterPro" id="IPR010809">
    <property type="entry name" value="FliD_C"/>
</dbReference>
<sequence length="486" mass="50677">MSIGGTLGVASGLALEDLVTQLVSAERTPKASQLDSQKRTVDVSLSALSKIRSALGEFQGSLDILKSADKLMQRAATVSHPDDLTPFDVTTSGAASAGSYNITVEALASGTRATSVDGSFAGSDSVVSTTDGILTFGADGNSFDVEVTAGMTLSQLREAINSKSDNFGVSANIINTGDPAVGSKLVITSSITGDPATKELSITNNNAELDTVSTVASGGGAAMSTVSAQQAHIKIDGVDAYSDSNTMENVIQNVSLDLKSVTNGTAATLDVSTDKETVRGYIDDFIENYNKLMSAIEDETKSGTLSDDGETFSGGGALNGNSMIRGLRDQMASDIIGSVGTADPTLNTLFALGISIDEDGKMEISSTNAYGGPTGEDRLNAALDGSFDKISSLFSGDSGIATRMESSLEYYTQSKGLFDSQEEVLKSQLESITQRREDLDQYISGYEETLRKRYAALDSVVAQMYQTSSYLMSQLSSLPGFGSSGS</sequence>
<evidence type="ECO:0000256" key="2">
    <source>
        <dbReference type="ARBA" id="ARBA00011255"/>
    </source>
</evidence>
<protein>
    <recommendedName>
        <fullName evidence="5">Flagellar hook-associated protein 2</fullName>
        <shortName evidence="5">HAP2</shortName>
    </recommendedName>
    <alternativeName>
        <fullName evidence="5">Flagellar cap protein</fullName>
    </alternativeName>
</protein>
<dbReference type="EMBL" id="CYHG01000002">
    <property type="protein sequence ID" value="CUB02889.1"/>
    <property type="molecule type" value="Genomic_DNA"/>
</dbReference>
<comment type="similarity">
    <text evidence="1 5">Belongs to the FliD family.</text>
</comment>
<keyword evidence="8" id="KW-0282">Flagellum</keyword>
<reference evidence="9" key="1">
    <citation type="submission" date="2015-08" db="EMBL/GenBank/DDBJ databases">
        <authorList>
            <person name="Varghese N."/>
        </authorList>
    </citation>
    <scope>NUCLEOTIDE SEQUENCE [LARGE SCALE GENOMIC DNA]</scope>
    <source>
        <strain evidence="9">JCM 18476</strain>
    </source>
</reference>
<dbReference type="Proteomes" id="UP000182769">
    <property type="component" value="Unassembled WGS sequence"/>
</dbReference>
<accession>A0A0K6IIF5</accession>
<evidence type="ECO:0000256" key="4">
    <source>
        <dbReference type="ARBA" id="ARBA00023143"/>
    </source>
</evidence>
<gene>
    <name evidence="8" type="ORF">Ga0061065_102227</name>
</gene>
<feature type="domain" description="Flagellar hook-associated protein 2 N-terminal" evidence="6">
    <location>
        <begin position="11"/>
        <end position="109"/>
    </location>
</feature>
<dbReference type="InterPro" id="IPR010810">
    <property type="entry name" value="Flagellin_hook_IN_motif"/>
</dbReference>
<keyword evidence="3" id="KW-0175">Coiled coil</keyword>
<dbReference type="AlphaFoldDB" id="A0A0K6IIF5"/>
<dbReference type="GO" id="GO:0007155">
    <property type="term" value="P:cell adhesion"/>
    <property type="evidence" value="ECO:0007669"/>
    <property type="project" value="InterPro"/>
</dbReference>
<comment type="subcellular location">
    <subcellularLocation>
        <location evidence="5">Secreted</location>
    </subcellularLocation>
    <subcellularLocation>
        <location evidence="5">Bacterial flagellum</location>
    </subcellularLocation>
</comment>
<evidence type="ECO:0000313" key="8">
    <source>
        <dbReference type="EMBL" id="CUB02889.1"/>
    </source>
</evidence>
<keyword evidence="9" id="KW-1185">Reference proteome</keyword>
<dbReference type="RefSeq" id="WP_055461858.1">
    <property type="nucleotide sequence ID" value="NZ_CYHG01000002.1"/>
</dbReference>
<dbReference type="PANTHER" id="PTHR30288:SF0">
    <property type="entry name" value="FLAGELLAR HOOK-ASSOCIATED PROTEIN 2"/>
    <property type="match status" value="1"/>
</dbReference>
<keyword evidence="8" id="KW-0966">Cell projection</keyword>
<dbReference type="OrthoDB" id="5980200at2"/>
<dbReference type="Pfam" id="PF07195">
    <property type="entry name" value="FliD_C"/>
    <property type="match status" value="1"/>
</dbReference>
<evidence type="ECO:0000313" key="9">
    <source>
        <dbReference type="Proteomes" id="UP000182769"/>
    </source>
</evidence>
<evidence type="ECO:0000256" key="1">
    <source>
        <dbReference type="ARBA" id="ARBA00009764"/>
    </source>
</evidence>
<dbReference type="InterPro" id="IPR040026">
    <property type="entry name" value="FliD"/>
</dbReference>
<dbReference type="Pfam" id="PF07196">
    <property type="entry name" value="Flagellin_IN"/>
    <property type="match status" value="1"/>
</dbReference>
<keyword evidence="8" id="KW-0969">Cilium</keyword>
<evidence type="ECO:0000259" key="6">
    <source>
        <dbReference type="Pfam" id="PF02465"/>
    </source>
</evidence>
<dbReference type="InterPro" id="IPR003481">
    <property type="entry name" value="FliD_N"/>
</dbReference>
<dbReference type="GO" id="GO:0005576">
    <property type="term" value="C:extracellular region"/>
    <property type="evidence" value="ECO:0007669"/>
    <property type="project" value="UniProtKB-SubCell"/>
</dbReference>
<dbReference type="Pfam" id="PF02465">
    <property type="entry name" value="FliD_N"/>
    <property type="match status" value="1"/>
</dbReference>
<evidence type="ECO:0000256" key="5">
    <source>
        <dbReference type="RuleBase" id="RU362066"/>
    </source>
</evidence>
<comment type="function">
    <text evidence="5">Required for morphogenesis and for the elongation of the flagellar filament by facilitating polymerization of the flagellin monomers at the tip of growing filament. Forms a capping structure, which prevents flagellin subunits (transported through the central channel of the flagellum) from leaking out without polymerization at the distal end.</text>
</comment>
<dbReference type="GO" id="GO:0009424">
    <property type="term" value="C:bacterial-type flagellum hook"/>
    <property type="evidence" value="ECO:0007669"/>
    <property type="project" value="UniProtKB-UniRule"/>
</dbReference>
<proteinExistence type="inferred from homology"/>